<keyword evidence="5" id="KW-0472">Membrane</keyword>
<feature type="transmembrane region" description="Helical" evidence="5">
    <location>
        <begin position="874"/>
        <end position="899"/>
    </location>
</feature>
<dbReference type="Proteomes" id="UP000266841">
    <property type="component" value="Unassembled WGS sequence"/>
</dbReference>
<keyword evidence="5" id="KW-0812">Transmembrane</keyword>
<keyword evidence="7" id="KW-1185">Reference proteome</keyword>
<feature type="region of interest" description="Disordered" evidence="4">
    <location>
        <begin position="1005"/>
        <end position="1028"/>
    </location>
</feature>
<dbReference type="GO" id="GO:0007040">
    <property type="term" value="P:lysosome organization"/>
    <property type="evidence" value="ECO:0007669"/>
    <property type="project" value="TreeGrafter"/>
</dbReference>
<evidence type="ECO:0000256" key="5">
    <source>
        <dbReference type="SAM" id="Phobius"/>
    </source>
</evidence>
<dbReference type="EMBL" id="AGNL01009524">
    <property type="protein sequence ID" value="EJK69810.1"/>
    <property type="molecule type" value="Genomic_DNA"/>
</dbReference>
<feature type="compositionally biased region" description="Low complexity" evidence="4">
    <location>
        <begin position="25"/>
        <end position="40"/>
    </location>
</feature>
<dbReference type="PANTHER" id="PTHR15380:SF2">
    <property type="entry name" value="CEROID-LIPOFUSCINOSIS NEURONAL PROTEIN 5"/>
    <property type="match status" value="1"/>
</dbReference>
<evidence type="ECO:0000256" key="2">
    <source>
        <dbReference type="ARBA" id="ARBA00023180"/>
    </source>
</evidence>
<dbReference type="GO" id="GO:0005765">
    <property type="term" value="C:lysosomal membrane"/>
    <property type="evidence" value="ECO:0007669"/>
    <property type="project" value="TreeGrafter"/>
</dbReference>
<dbReference type="PANTHER" id="PTHR15380">
    <property type="entry name" value="CEROID-LIPOFUSCINOSIS, NEURONAL 5"/>
    <property type="match status" value="1"/>
</dbReference>
<keyword evidence="2" id="KW-0325">Glycoprotein</keyword>
<feature type="compositionally biased region" description="Polar residues" evidence="4">
    <location>
        <begin position="593"/>
        <end position="602"/>
    </location>
</feature>
<feature type="coiled-coil region" evidence="3">
    <location>
        <begin position="669"/>
        <end position="739"/>
    </location>
</feature>
<feature type="compositionally biased region" description="Basic and acidic residues" evidence="4">
    <location>
        <begin position="478"/>
        <end position="507"/>
    </location>
</feature>
<feature type="compositionally biased region" description="Acidic residues" evidence="4">
    <location>
        <begin position="916"/>
        <end position="929"/>
    </location>
</feature>
<dbReference type="AlphaFoldDB" id="K0SWK6"/>
<keyword evidence="3" id="KW-0175">Coiled coil</keyword>
<evidence type="ECO:0000256" key="3">
    <source>
        <dbReference type="SAM" id="Coils"/>
    </source>
</evidence>
<feature type="transmembrane region" description="Helical" evidence="5">
    <location>
        <begin position="113"/>
        <end position="132"/>
    </location>
</feature>
<comment type="caution">
    <text evidence="6">The sequence shown here is derived from an EMBL/GenBank/DDBJ whole genome shotgun (WGS) entry which is preliminary data.</text>
</comment>
<evidence type="ECO:0000256" key="4">
    <source>
        <dbReference type="SAM" id="MobiDB-lite"/>
    </source>
</evidence>
<feature type="region of interest" description="Disordered" evidence="4">
    <location>
        <begin position="22"/>
        <end position="106"/>
    </location>
</feature>
<dbReference type="GO" id="GO:0016798">
    <property type="term" value="F:hydrolase activity, acting on glycosyl bonds"/>
    <property type="evidence" value="ECO:0007669"/>
    <property type="project" value="TreeGrafter"/>
</dbReference>
<proteinExistence type="inferred from homology"/>
<name>K0SWK6_THAOC</name>
<dbReference type="OrthoDB" id="46848at2759"/>
<dbReference type="InterPro" id="IPR026138">
    <property type="entry name" value="CLN5"/>
</dbReference>
<feature type="region of interest" description="Disordered" evidence="4">
    <location>
        <begin position="554"/>
        <end position="602"/>
    </location>
</feature>
<comment type="similarity">
    <text evidence="1">Belongs to the CLN5 family.</text>
</comment>
<gene>
    <name evidence="6" type="ORF">THAOC_08896</name>
</gene>
<feature type="region of interest" description="Disordered" evidence="4">
    <location>
        <begin position="475"/>
        <end position="515"/>
    </location>
</feature>
<feature type="region of interest" description="Disordered" evidence="4">
    <location>
        <begin position="251"/>
        <end position="281"/>
    </location>
</feature>
<feature type="region of interest" description="Disordered" evidence="4">
    <location>
        <begin position="916"/>
        <end position="938"/>
    </location>
</feature>
<dbReference type="OMA" id="EWTEAYY"/>
<sequence>MPMACPNADAGVLGQTPLRRAFTCPNPTSSNYTSASSTATGPSSLPIASTVGPASLPKSIPSKKMKYSPPPSVEHPSNDRRGRRRRYDEDDLHFEQTITSTDSRSPRARGVPLLLAAMFAGVFVIHTVMTGFESLQEKTMKSSGVGKKRTRVQHKGFSFAQDASTDDAVDNRRKYDSRKVIDSAEEIINAPGGEDVQSATVLSRTSQLSSLVSQLDASDVVECYVVTRMARLHAGGRSGSNNDMRMLLDEANDGNQTEPKRGNDSRQPGDEEAVPTAPSIPSGPILIRKSALAFRYRPRVATVLHPHVSGSPLDVEDAQSPEAQIDKQKYFELTLEYGPQRTGVSRTSESIPIVHIDAELAAETNNEGMGKYVSWENVGRVYHSTRISNEWTEAYYMAPITGVVLEKIIQRAVDYTFKRPRYQPFEVVSVPSGRQILRSSGSEDFVWEMFQDLADLYVGIDPLLIPPRGKLQFYVADPQRDSGDSRRDDEVDPTKKSSDESIAEKHHSLNPNVKQVKGAVEGTRAALFYEAFFNCANAIRTGDYSLYLPPTTNTPSATPTALSGGGTPNAPAVSGNKTEVEDEDSSQADHDTGSPTTDDSLATSQLAPANDAKSLANETGIDARQFVRLLSRNETKSIDSTTDEPDEHATNGALQSKGGELIAVDSDEAKVEGDELEEIEEVLEEIEDAIEEMEKESDGEAEIPSSEDDLSLAAEEAAIEAEELAIKAAEATLTNTTSEVDTSTAIVEAAEAAKKAKDATVLARSKTNAEALMSGNAELMTSVLATCFSDQKYGIRKIEETQVETQADTNEDSGVEEDTRHATEVHSTYAYIYLDGDVFIRLNLTSPYWGTTTFTSAVPTPNSKPGGQGDIIDWAIFTFILTLTAFGFLVMVHQLGIIVDKRLRFRHFFHPTLSDEEWEAEHEPDEEAEQSPLKGAGFPHSALSMQVESIPESMRNMGGQAVPYSDDPGEPSWLVSGDGGSDIEMAAQHGRLRSDYYVSSEMVDRPSLQTSSKVAMPHQSPKDESSPRMDMSIAKVEGDNGIAKPDILKIGLPLPT</sequence>
<accession>K0SWK6</accession>
<protein>
    <submittedName>
        <fullName evidence="6">Uncharacterized protein</fullName>
    </submittedName>
</protein>
<evidence type="ECO:0000313" key="7">
    <source>
        <dbReference type="Proteomes" id="UP000266841"/>
    </source>
</evidence>
<evidence type="ECO:0000256" key="1">
    <source>
        <dbReference type="ARBA" id="ARBA00007028"/>
    </source>
</evidence>
<dbReference type="eggNOG" id="ENOG502SPTK">
    <property type="taxonomic scope" value="Eukaryota"/>
</dbReference>
<reference evidence="6 7" key="1">
    <citation type="journal article" date="2012" name="Genome Biol.">
        <title>Genome and low-iron response of an oceanic diatom adapted to chronic iron limitation.</title>
        <authorList>
            <person name="Lommer M."/>
            <person name="Specht M."/>
            <person name="Roy A.S."/>
            <person name="Kraemer L."/>
            <person name="Andreson R."/>
            <person name="Gutowska M.A."/>
            <person name="Wolf J."/>
            <person name="Bergner S.V."/>
            <person name="Schilhabel M.B."/>
            <person name="Klostermeier U.C."/>
            <person name="Beiko R.G."/>
            <person name="Rosenstiel P."/>
            <person name="Hippler M."/>
            <person name="Laroche J."/>
        </authorList>
    </citation>
    <scope>NUCLEOTIDE SEQUENCE [LARGE SCALE GENOMIC DNA]</scope>
    <source>
        <strain evidence="6 7">CCMP1005</strain>
    </source>
</reference>
<keyword evidence="5" id="KW-1133">Transmembrane helix</keyword>
<evidence type="ECO:0000313" key="6">
    <source>
        <dbReference type="EMBL" id="EJK69810.1"/>
    </source>
</evidence>
<feature type="compositionally biased region" description="Basic and acidic residues" evidence="4">
    <location>
        <begin position="258"/>
        <end position="269"/>
    </location>
</feature>
<feature type="region of interest" description="Disordered" evidence="4">
    <location>
        <begin position="637"/>
        <end position="661"/>
    </location>
</feature>
<organism evidence="6 7">
    <name type="scientific">Thalassiosira oceanica</name>
    <name type="common">Marine diatom</name>
    <dbReference type="NCBI Taxonomy" id="159749"/>
    <lineage>
        <taxon>Eukaryota</taxon>
        <taxon>Sar</taxon>
        <taxon>Stramenopiles</taxon>
        <taxon>Ochrophyta</taxon>
        <taxon>Bacillariophyta</taxon>
        <taxon>Coscinodiscophyceae</taxon>
        <taxon>Thalassiosirophycidae</taxon>
        <taxon>Thalassiosirales</taxon>
        <taxon>Thalassiosiraceae</taxon>
        <taxon>Thalassiosira</taxon>
    </lineage>
</organism>